<keyword evidence="2" id="KW-1185">Reference proteome</keyword>
<gene>
    <name evidence="1" type="ORF">EHS25_006774</name>
</gene>
<comment type="caution">
    <text evidence="1">The sequence shown here is derived from an EMBL/GenBank/DDBJ whole genome shotgun (WGS) entry which is preliminary data.</text>
</comment>
<dbReference type="SUPFAM" id="SSF54427">
    <property type="entry name" value="NTF2-like"/>
    <property type="match status" value="1"/>
</dbReference>
<sequence>MPFDRAFVEETLAPLLTSSLDGLTKSMPDDCEWVMKERVLRNIEMSDNCMSAPVEYKVQNIVLSQPGDPPCAVIEVRSLGKAKDGKDYDNTHCWVCVFKEQAGTFKMKQVRVYLDSAHLWNTLMDNSGK</sequence>
<evidence type="ECO:0008006" key="3">
    <source>
        <dbReference type="Google" id="ProtNLM"/>
    </source>
</evidence>
<proteinExistence type="predicted"/>
<organism evidence="1 2">
    <name type="scientific">Saitozyma podzolica</name>
    <dbReference type="NCBI Taxonomy" id="1890683"/>
    <lineage>
        <taxon>Eukaryota</taxon>
        <taxon>Fungi</taxon>
        <taxon>Dikarya</taxon>
        <taxon>Basidiomycota</taxon>
        <taxon>Agaricomycotina</taxon>
        <taxon>Tremellomycetes</taxon>
        <taxon>Tremellales</taxon>
        <taxon>Trimorphomycetaceae</taxon>
        <taxon>Saitozyma</taxon>
    </lineage>
</organism>
<evidence type="ECO:0000313" key="1">
    <source>
        <dbReference type="EMBL" id="RSH94120.1"/>
    </source>
</evidence>
<evidence type="ECO:0000313" key="2">
    <source>
        <dbReference type="Proteomes" id="UP000279259"/>
    </source>
</evidence>
<dbReference type="OrthoDB" id="10264449at2759"/>
<name>A0A427YSM7_9TREE</name>
<dbReference type="AlphaFoldDB" id="A0A427YSM7"/>
<dbReference type="Gene3D" id="3.10.450.50">
    <property type="match status" value="1"/>
</dbReference>
<protein>
    <recommendedName>
        <fullName evidence="3">SnoaL-like domain-containing protein</fullName>
    </recommendedName>
</protein>
<accession>A0A427YSM7</accession>
<dbReference type="Proteomes" id="UP000279259">
    <property type="component" value="Unassembled WGS sequence"/>
</dbReference>
<reference evidence="1 2" key="1">
    <citation type="submission" date="2018-11" db="EMBL/GenBank/DDBJ databases">
        <title>Genome sequence of Saitozyma podzolica DSM 27192.</title>
        <authorList>
            <person name="Aliyu H."/>
            <person name="Gorte O."/>
            <person name="Ochsenreither K."/>
        </authorList>
    </citation>
    <scope>NUCLEOTIDE SEQUENCE [LARGE SCALE GENOMIC DNA]</scope>
    <source>
        <strain evidence="1 2">DSM 27192</strain>
    </source>
</reference>
<dbReference type="EMBL" id="RSCD01000003">
    <property type="protein sequence ID" value="RSH94120.1"/>
    <property type="molecule type" value="Genomic_DNA"/>
</dbReference>
<dbReference type="InterPro" id="IPR032710">
    <property type="entry name" value="NTF2-like_dom_sf"/>
</dbReference>